<dbReference type="PANTHER" id="PTHR23050">
    <property type="entry name" value="CALCIUM BINDING PROTEIN"/>
    <property type="match status" value="1"/>
</dbReference>
<evidence type="ECO:0000313" key="5">
    <source>
        <dbReference type="Proteomes" id="UP001190700"/>
    </source>
</evidence>
<dbReference type="SUPFAM" id="SSF47473">
    <property type="entry name" value="EF-hand"/>
    <property type="match status" value="1"/>
</dbReference>
<dbReference type="InterPro" id="IPR011992">
    <property type="entry name" value="EF-hand-dom_pair"/>
</dbReference>
<dbReference type="EMBL" id="LGRX02033728">
    <property type="protein sequence ID" value="KAK3240154.1"/>
    <property type="molecule type" value="Genomic_DNA"/>
</dbReference>
<dbReference type="InterPro" id="IPR018247">
    <property type="entry name" value="EF_Hand_1_Ca_BS"/>
</dbReference>
<feature type="domain" description="EF-hand" evidence="3">
    <location>
        <begin position="92"/>
        <end position="127"/>
    </location>
</feature>
<dbReference type="InterPro" id="IPR002048">
    <property type="entry name" value="EF_hand_dom"/>
</dbReference>
<comment type="caution">
    <text evidence="4">The sequence shown here is derived from an EMBL/GenBank/DDBJ whole genome shotgun (WGS) entry which is preliminary data.</text>
</comment>
<sequence length="248" mass="27665">MSSMACSLQASKTASVAQNTARLEAAFAKPRSKVLISRPYQKKPTKQVVSCLVRDFKLASKCGAFNTKIPSRNRSNARGSSLQVCHVSTTYEEDMMLIKIFNEVDTDRSGEIDEDEFLVLCGKLGLTSRAEALSHFAVLDVDKSGTVDFEEFIEWWPMYGKLFAAAQTDDLTLIRVFNEVDTDRSGEIDTEEFLALCTRLGVTSTEEALGYFAEVDTDGSGEINFTEFAAWWPKSLLRCYSVLLEIEL</sequence>
<dbReference type="PROSITE" id="PS50222">
    <property type="entry name" value="EF_HAND_2"/>
    <property type="match status" value="4"/>
</dbReference>
<dbReference type="InterPro" id="IPR050145">
    <property type="entry name" value="Centrin_CML-like"/>
</dbReference>
<accession>A0AAE0BQR7</accession>
<dbReference type="GO" id="GO:0005509">
    <property type="term" value="F:calcium ion binding"/>
    <property type="evidence" value="ECO:0007669"/>
    <property type="project" value="InterPro"/>
</dbReference>
<dbReference type="Gene3D" id="1.10.238.10">
    <property type="entry name" value="EF-hand"/>
    <property type="match status" value="2"/>
</dbReference>
<dbReference type="SMART" id="SM00054">
    <property type="entry name" value="EFh"/>
    <property type="match status" value="4"/>
</dbReference>
<dbReference type="PROSITE" id="PS00018">
    <property type="entry name" value="EF_HAND_1"/>
    <property type="match status" value="4"/>
</dbReference>
<feature type="domain" description="EF-hand" evidence="3">
    <location>
        <begin position="168"/>
        <end position="203"/>
    </location>
</feature>
<keyword evidence="5" id="KW-1185">Reference proteome</keyword>
<name>A0AAE0BQR7_9CHLO</name>
<gene>
    <name evidence="4" type="ORF">CYMTET_49986</name>
</gene>
<dbReference type="Pfam" id="PF13499">
    <property type="entry name" value="EF-hand_7"/>
    <property type="match status" value="2"/>
</dbReference>
<keyword evidence="2" id="KW-0106">Calcium</keyword>
<dbReference type="CDD" id="cd00051">
    <property type="entry name" value="EFh"/>
    <property type="match status" value="2"/>
</dbReference>
<dbReference type="Proteomes" id="UP001190700">
    <property type="component" value="Unassembled WGS sequence"/>
</dbReference>
<organism evidence="4 5">
    <name type="scientific">Cymbomonas tetramitiformis</name>
    <dbReference type="NCBI Taxonomy" id="36881"/>
    <lineage>
        <taxon>Eukaryota</taxon>
        <taxon>Viridiplantae</taxon>
        <taxon>Chlorophyta</taxon>
        <taxon>Pyramimonadophyceae</taxon>
        <taxon>Pyramimonadales</taxon>
        <taxon>Pyramimonadaceae</taxon>
        <taxon>Cymbomonas</taxon>
    </lineage>
</organism>
<dbReference type="AlphaFoldDB" id="A0AAE0BQR7"/>
<evidence type="ECO:0000256" key="1">
    <source>
        <dbReference type="ARBA" id="ARBA00022737"/>
    </source>
</evidence>
<feature type="domain" description="EF-hand" evidence="3">
    <location>
        <begin position="136"/>
        <end position="162"/>
    </location>
</feature>
<evidence type="ECO:0000256" key="2">
    <source>
        <dbReference type="ARBA" id="ARBA00022837"/>
    </source>
</evidence>
<reference evidence="4 5" key="1">
    <citation type="journal article" date="2015" name="Genome Biol. Evol.">
        <title>Comparative Genomics of a Bacterivorous Green Alga Reveals Evolutionary Causalities and Consequences of Phago-Mixotrophic Mode of Nutrition.</title>
        <authorList>
            <person name="Burns J.A."/>
            <person name="Paasch A."/>
            <person name="Narechania A."/>
            <person name="Kim E."/>
        </authorList>
    </citation>
    <scope>NUCLEOTIDE SEQUENCE [LARGE SCALE GENOMIC DNA]</scope>
    <source>
        <strain evidence="4 5">PLY_AMNH</strain>
    </source>
</reference>
<protein>
    <recommendedName>
        <fullName evidence="3">EF-hand domain-containing protein</fullName>
    </recommendedName>
</protein>
<proteinExistence type="predicted"/>
<evidence type="ECO:0000313" key="4">
    <source>
        <dbReference type="EMBL" id="KAK3240154.1"/>
    </source>
</evidence>
<feature type="domain" description="EF-hand" evidence="3">
    <location>
        <begin position="212"/>
        <end position="238"/>
    </location>
</feature>
<evidence type="ECO:0000259" key="3">
    <source>
        <dbReference type="PROSITE" id="PS50222"/>
    </source>
</evidence>
<keyword evidence="1" id="KW-0677">Repeat</keyword>